<proteinExistence type="predicted"/>
<evidence type="ECO:0000313" key="1">
    <source>
        <dbReference type="EMBL" id="GAA2246450.1"/>
    </source>
</evidence>
<dbReference type="InterPro" id="IPR025361">
    <property type="entry name" value="DUF4265"/>
</dbReference>
<dbReference type="RefSeq" id="WP_259480821.1">
    <property type="nucleotide sequence ID" value="NZ_BAAAQY010000012.1"/>
</dbReference>
<reference evidence="1 2" key="1">
    <citation type="journal article" date="2019" name="Int. J. Syst. Evol. Microbiol.">
        <title>The Global Catalogue of Microorganisms (GCM) 10K type strain sequencing project: providing services to taxonomists for standard genome sequencing and annotation.</title>
        <authorList>
            <consortium name="The Broad Institute Genomics Platform"/>
            <consortium name="The Broad Institute Genome Sequencing Center for Infectious Disease"/>
            <person name="Wu L."/>
            <person name="Ma J."/>
        </authorList>
    </citation>
    <scope>NUCLEOTIDE SEQUENCE [LARGE SCALE GENOMIC DNA]</scope>
    <source>
        <strain evidence="1 2">JCM 16117</strain>
    </source>
</reference>
<keyword evidence="2" id="KW-1185">Reference proteome</keyword>
<dbReference type="EMBL" id="BAAAQY010000012">
    <property type="protein sequence ID" value="GAA2246450.1"/>
    <property type="molecule type" value="Genomic_DNA"/>
</dbReference>
<dbReference type="Pfam" id="PF14085">
    <property type="entry name" value="DUF4265"/>
    <property type="match status" value="1"/>
</dbReference>
<comment type="caution">
    <text evidence="1">The sequence shown here is derived from an EMBL/GenBank/DDBJ whole genome shotgun (WGS) entry which is preliminary data.</text>
</comment>
<evidence type="ECO:0000313" key="2">
    <source>
        <dbReference type="Proteomes" id="UP001500929"/>
    </source>
</evidence>
<protein>
    <recommendedName>
        <fullName evidence="3">DUF4265 domain-containing protein</fullName>
    </recommendedName>
</protein>
<dbReference type="Proteomes" id="UP001500929">
    <property type="component" value="Unassembled WGS sequence"/>
</dbReference>
<name>A0ABN3E1G8_9MICO</name>
<gene>
    <name evidence="1" type="ORF">GCM10009851_34900</name>
</gene>
<accession>A0ABN3E1G8</accession>
<organism evidence="1 2">
    <name type="scientific">Herbiconiux moechotypicola</name>
    <dbReference type="NCBI Taxonomy" id="637393"/>
    <lineage>
        <taxon>Bacteria</taxon>
        <taxon>Bacillati</taxon>
        <taxon>Actinomycetota</taxon>
        <taxon>Actinomycetes</taxon>
        <taxon>Micrococcales</taxon>
        <taxon>Microbacteriaceae</taxon>
        <taxon>Herbiconiux</taxon>
    </lineage>
</organism>
<evidence type="ECO:0008006" key="3">
    <source>
        <dbReference type="Google" id="ProtNLM"/>
    </source>
</evidence>
<sequence length="174" mass="19203">MPIYRRHASKTAEWSGRELVPSPLAAESDSEVWFALPREGDGDQIWEALNGRLTETGLVEVRAAPALAYGVAFGDRVSVIRSAEGSLVVNEIRERGSFGAFRIWLGEDEALTTKWKSVAEKYRELGCLIDVYSEKLIALACPEDRITTVRDALESQASESGLIWEESSFPPSAL</sequence>